<keyword evidence="3" id="KW-1185">Reference proteome</keyword>
<dbReference type="RefSeq" id="WP_320509820.1">
    <property type="nucleotide sequence ID" value="NZ_JAXCLW010000006.1"/>
</dbReference>
<comment type="caution">
    <text evidence="2">The sequence shown here is derived from an EMBL/GenBank/DDBJ whole genome shotgun (WGS) entry which is preliminary data.</text>
</comment>
<dbReference type="Pfam" id="PF06983">
    <property type="entry name" value="3-dmu-9_3-mt"/>
    <property type="match status" value="1"/>
</dbReference>
<dbReference type="SUPFAM" id="SSF54593">
    <property type="entry name" value="Glyoxalase/Bleomycin resistance protein/Dihydroxybiphenyl dioxygenase"/>
    <property type="match status" value="1"/>
</dbReference>
<protein>
    <submittedName>
        <fullName evidence="2">VOC family protein</fullName>
    </submittedName>
</protein>
<gene>
    <name evidence="2" type="ORF">SMD27_18025</name>
</gene>
<dbReference type="EMBL" id="JAXCLW010000006">
    <property type="protein sequence ID" value="MDY0884746.1"/>
    <property type="molecule type" value="Genomic_DNA"/>
</dbReference>
<dbReference type="InterPro" id="IPR009725">
    <property type="entry name" value="3_dmu_93_MTrfase"/>
</dbReference>
<evidence type="ECO:0000259" key="1">
    <source>
        <dbReference type="Pfam" id="PF06983"/>
    </source>
</evidence>
<dbReference type="InterPro" id="IPR029068">
    <property type="entry name" value="Glyas_Bleomycin-R_OHBP_Dase"/>
</dbReference>
<name>A0ABU5EEH7_9PROT</name>
<feature type="domain" description="PhnB-like" evidence="1">
    <location>
        <begin position="3"/>
        <end position="119"/>
    </location>
</feature>
<dbReference type="CDD" id="cd06588">
    <property type="entry name" value="PhnB_like"/>
    <property type="match status" value="1"/>
</dbReference>
<dbReference type="Proteomes" id="UP001279642">
    <property type="component" value="Unassembled WGS sequence"/>
</dbReference>
<accession>A0ABU5EEH7</accession>
<dbReference type="Gene3D" id="3.10.180.10">
    <property type="entry name" value="2,3-Dihydroxybiphenyl 1,2-Dioxygenase, domain 1"/>
    <property type="match status" value="1"/>
</dbReference>
<dbReference type="PANTHER" id="PTHR33990:SF2">
    <property type="entry name" value="PHNB-LIKE DOMAIN-CONTAINING PROTEIN"/>
    <property type="match status" value="1"/>
</dbReference>
<dbReference type="PANTHER" id="PTHR33990">
    <property type="entry name" value="PROTEIN YJDN-RELATED"/>
    <property type="match status" value="1"/>
</dbReference>
<dbReference type="InterPro" id="IPR028973">
    <property type="entry name" value="PhnB-like"/>
</dbReference>
<reference evidence="2 3" key="1">
    <citation type="journal article" date="2016" name="Antonie Van Leeuwenhoek">
        <title>Dongia soli sp. nov., isolated from soil from Dokdo, Korea.</title>
        <authorList>
            <person name="Kim D.U."/>
            <person name="Lee H."/>
            <person name="Kim H."/>
            <person name="Kim S.G."/>
            <person name="Ka J.O."/>
        </authorList>
    </citation>
    <scope>NUCLEOTIDE SEQUENCE [LARGE SCALE GENOMIC DNA]</scope>
    <source>
        <strain evidence="2 3">D78</strain>
    </source>
</reference>
<organism evidence="2 3">
    <name type="scientific">Dongia soli</name>
    <dbReference type="NCBI Taxonomy" id="600628"/>
    <lineage>
        <taxon>Bacteria</taxon>
        <taxon>Pseudomonadati</taxon>
        <taxon>Pseudomonadota</taxon>
        <taxon>Alphaproteobacteria</taxon>
        <taxon>Rhodospirillales</taxon>
        <taxon>Dongiaceae</taxon>
        <taxon>Dongia</taxon>
    </lineage>
</organism>
<sequence length="160" mass="18009">MSKIATCLWFDTQGEEAAKFYVDTFRACGQDASLGDYLYYDENSPKKQGSVLTVNFTLAGSDYIALNGGPEFKFSPAVSLMVKCKDQAEIDRFWDRLIEGGGPIECGWLTDRFGFAWQIAPAEIFDMLRDPDKARASRVMQAMMKMVKIDLPTLRKAYEG</sequence>
<proteinExistence type="predicted"/>
<evidence type="ECO:0000313" key="3">
    <source>
        <dbReference type="Proteomes" id="UP001279642"/>
    </source>
</evidence>
<dbReference type="PIRSF" id="PIRSF021700">
    <property type="entry name" value="3_dmu_93_MTrfase"/>
    <property type="match status" value="1"/>
</dbReference>
<evidence type="ECO:0000313" key="2">
    <source>
        <dbReference type="EMBL" id="MDY0884746.1"/>
    </source>
</evidence>